<dbReference type="InterPro" id="IPR033932">
    <property type="entry name" value="YtcJ-like"/>
</dbReference>
<evidence type="ECO:0000313" key="4">
    <source>
        <dbReference type="Proteomes" id="UP000000753"/>
    </source>
</evidence>
<sequence length="555" mass="61000">MNVMKNMQKWIYPALFALSCNAHAQTTLIKNVNGYSINNGQLSTFDAIEFKDDKITRLYNKQQPSISSDMRIIDADGKTMLPGLIDAHGHVLGWGLNLMRTNLRGSLSEAEAVERTRQFRQQNPELTWVQGRGWNQVLWQSKTFPTATTLDEHFPDTPVWLRRVDGHAGWANSAAMKLAGINKDSKAPAGGEIIRNEAGEPSGVFIDNAMSLISQAIPPLSITEQEAVLKTAMTDLASLGLTSVHDAGVGSNTIIAYKNLANKDEMPIRVYGMVAAGDSQFNKLMAKGPYQHQSQKLDFSSVKISADGALGSRGAALIEDYSDLHGHKGLLLHSNKQLKSYMLTAMQAGFQVNTHAIGDHANKLVLDSYEALIKQTNTKALRHRVEHAQILRLDDIPRFAKLGVVASMQATHATSDKNMAEDRVGADRIKGAYAWQKLLNANAVIAAGSDFPVESANPFYGLHASVTRQDHDNQPDEGWYTDESMTIAQALTSFTTAAAFSAHQEHQIGSLAKGMKADFIFIDRDIVKTDASQIWQAKVLQTWVDGQVVFNIEDK</sequence>
<dbReference type="eggNOG" id="COG1574">
    <property type="taxonomic scope" value="Bacteria"/>
</dbReference>
<dbReference type="SUPFAM" id="SSF51338">
    <property type="entry name" value="Composite domain of metallo-dependent hydrolases"/>
    <property type="match status" value="1"/>
</dbReference>
<feature type="chain" id="PRO_5002870230" evidence="1">
    <location>
        <begin position="25"/>
        <end position="555"/>
    </location>
</feature>
<dbReference type="Pfam" id="PF07969">
    <property type="entry name" value="Amidohydro_3"/>
    <property type="match status" value="1"/>
</dbReference>
<accession>B8CSS5</accession>
<dbReference type="AlphaFoldDB" id="B8CSS5"/>
<dbReference type="PROSITE" id="PS51257">
    <property type="entry name" value="PROKAR_LIPOPROTEIN"/>
    <property type="match status" value="1"/>
</dbReference>
<gene>
    <name evidence="3" type="ordered locus">swp_4031</name>
</gene>
<evidence type="ECO:0000313" key="3">
    <source>
        <dbReference type="EMBL" id="ACJ30701.1"/>
    </source>
</evidence>
<feature type="domain" description="Amidohydrolase 3" evidence="2">
    <location>
        <begin position="71"/>
        <end position="550"/>
    </location>
</feature>
<dbReference type="InterPro" id="IPR013108">
    <property type="entry name" value="Amidohydro_3"/>
</dbReference>
<dbReference type="Proteomes" id="UP000000753">
    <property type="component" value="Chromosome"/>
</dbReference>
<protein>
    <submittedName>
        <fullName evidence="3">Amidohydrolase</fullName>
    </submittedName>
</protein>
<evidence type="ECO:0000256" key="1">
    <source>
        <dbReference type="SAM" id="SignalP"/>
    </source>
</evidence>
<feature type="signal peptide" evidence="1">
    <location>
        <begin position="1"/>
        <end position="24"/>
    </location>
</feature>
<dbReference type="InterPro" id="IPR032466">
    <property type="entry name" value="Metal_Hydrolase"/>
</dbReference>
<dbReference type="EMBL" id="CP000472">
    <property type="protein sequence ID" value="ACJ30701.1"/>
    <property type="molecule type" value="Genomic_DNA"/>
</dbReference>
<keyword evidence="4" id="KW-1185">Reference proteome</keyword>
<dbReference type="STRING" id="225849.swp_4031"/>
<reference evidence="3 4" key="1">
    <citation type="journal article" date="2008" name="PLoS ONE">
        <title>Environmental adaptation: genomic analysis of the piezotolerant and psychrotolerant deep-sea iron reducing bacterium Shewanella piezotolerans WP3.</title>
        <authorList>
            <person name="Wang F."/>
            <person name="Wang J."/>
            <person name="Jian H."/>
            <person name="Zhang B."/>
            <person name="Li S."/>
            <person name="Wang F."/>
            <person name="Zeng X."/>
            <person name="Gao L."/>
            <person name="Bartlett D.H."/>
            <person name="Yu J."/>
            <person name="Hu S."/>
            <person name="Xiao X."/>
        </authorList>
    </citation>
    <scope>NUCLEOTIDE SEQUENCE [LARGE SCALE GENOMIC DNA]</scope>
    <source>
        <strain evidence="4">WP3 / JCM 13877</strain>
    </source>
</reference>
<dbReference type="PANTHER" id="PTHR22642:SF2">
    <property type="entry name" value="PROTEIN LONG AFTER FAR-RED 3"/>
    <property type="match status" value="1"/>
</dbReference>
<dbReference type="Gene3D" id="3.20.20.140">
    <property type="entry name" value="Metal-dependent hydrolases"/>
    <property type="match status" value="1"/>
</dbReference>
<dbReference type="HOGENOM" id="CLU_009942_1_0_6"/>
<name>B8CSS5_SHEPW</name>
<dbReference type="Gene3D" id="3.10.310.70">
    <property type="match status" value="1"/>
</dbReference>
<dbReference type="KEGG" id="swp:swp_4031"/>
<evidence type="ECO:0000259" key="2">
    <source>
        <dbReference type="Pfam" id="PF07969"/>
    </source>
</evidence>
<dbReference type="CDD" id="cd01300">
    <property type="entry name" value="YtcJ_like"/>
    <property type="match status" value="1"/>
</dbReference>
<dbReference type="Gene3D" id="2.30.40.10">
    <property type="entry name" value="Urease, subunit C, domain 1"/>
    <property type="match status" value="1"/>
</dbReference>
<proteinExistence type="predicted"/>
<keyword evidence="1" id="KW-0732">Signal</keyword>
<dbReference type="PANTHER" id="PTHR22642">
    <property type="entry name" value="IMIDAZOLONEPROPIONASE"/>
    <property type="match status" value="1"/>
</dbReference>
<dbReference type="InterPro" id="IPR011059">
    <property type="entry name" value="Metal-dep_hydrolase_composite"/>
</dbReference>
<dbReference type="GO" id="GO:0016810">
    <property type="term" value="F:hydrolase activity, acting on carbon-nitrogen (but not peptide) bonds"/>
    <property type="evidence" value="ECO:0007669"/>
    <property type="project" value="InterPro"/>
</dbReference>
<organism evidence="3 4">
    <name type="scientific">Shewanella piezotolerans (strain WP3 / JCM 13877)</name>
    <dbReference type="NCBI Taxonomy" id="225849"/>
    <lineage>
        <taxon>Bacteria</taxon>
        <taxon>Pseudomonadati</taxon>
        <taxon>Pseudomonadota</taxon>
        <taxon>Gammaproteobacteria</taxon>
        <taxon>Alteromonadales</taxon>
        <taxon>Shewanellaceae</taxon>
        <taxon>Shewanella</taxon>
    </lineage>
</organism>
<dbReference type="SUPFAM" id="SSF51556">
    <property type="entry name" value="Metallo-dependent hydrolases"/>
    <property type="match status" value="1"/>
</dbReference>